<keyword evidence="3" id="KW-1185">Reference proteome</keyword>
<reference evidence="2 3" key="1">
    <citation type="submission" date="2017-09" db="EMBL/GenBank/DDBJ databases">
        <title>Sphingomonas panjinensis sp.nov., isolated from oil-contaminated soil.</title>
        <authorList>
            <person name="Wang L."/>
            <person name="Chen L."/>
        </authorList>
    </citation>
    <scope>NUCLEOTIDE SEQUENCE [LARGE SCALE GENOMIC DNA]</scope>
    <source>
        <strain evidence="2 3">FW-11</strain>
    </source>
</reference>
<dbReference type="Pfam" id="PF11706">
    <property type="entry name" value="zf-CGNR"/>
    <property type="match status" value="1"/>
</dbReference>
<dbReference type="Pfam" id="PF07336">
    <property type="entry name" value="ABATE"/>
    <property type="match status" value="1"/>
</dbReference>
<evidence type="ECO:0000313" key="2">
    <source>
        <dbReference type="EMBL" id="PTQ12059.1"/>
    </source>
</evidence>
<name>A0A2T5FZC7_9SPHN</name>
<dbReference type="AlphaFoldDB" id="A0A2T5FZC7"/>
<dbReference type="Proteomes" id="UP000244162">
    <property type="component" value="Unassembled WGS sequence"/>
</dbReference>
<proteinExistence type="predicted"/>
<accession>A0A2T5FZC7</accession>
<dbReference type="PANTHER" id="PTHR35525">
    <property type="entry name" value="BLL6575 PROTEIN"/>
    <property type="match status" value="1"/>
</dbReference>
<evidence type="ECO:0000313" key="3">
    <source>
        <dbReference type="Proteomes" id="UP000244162"/>
    </source>
</evidence>
<dbReference type="OrthoDB" id="9808437at2"/>
<dbReference type="InterPro" id="IPR010852">
    <property type="entry name" value="ABATE"/>
</dbReference>
<dbReference type="SUPFAM" id="SSF160904">
    <property type="entry name" value="Jann2411-like"/>
    <property type="match status" value="1"/>
</dbReference>
<dbReference type="Gene3D" id="1.10.3300.10">
    <property type="entry name" value="Jann2411-like domain"/>
    <property type="match status" value="1"/>
</dbReference>
<organism evidence="2 3">
    <name type="scientific">Sphingomonas oleivorans</name>
    <dbReference type="NCBI Taxonomy" id="1735121"/>
    <lineage>
        <taxon>Bacteria</taxon>
        <taxon>Pseudomonadati</taxon>
        <taxon>Pseudomonadota</taxon>
        <taxon>Alphaproteobacteria</taxon>
        <taxon>Sphingomonadales</taxon>
        <taxon>Sphingomonadaceae</taxon>
        <taxon>Sphingomonas</taxon>
    </lineage>
</organism>
<dbReference type="InterPro" id="IPR023286">
    <property type="entry name" value="ABATE_dom_sf"/>
</dbReference>
<protein>
    <recommendedName>
        <fullName evidence="1">Zinc finger CGNR domain-containing protein</fullName>
    </recommendedName>
</protein>
<dbReference type="PANTHER" id="PTHR35525:SF3">
    <property type="entry name" value="BLL6575 PROTEIN"/>
    <property type="match status" value="1"/>
</dbReference>
<evidence type="ECO:0000259" key="1">
    <source>
        <dbReference type="Pfam" id="PF11706"/>
    </source>
</evidence>
<gene>
    <name evidence="2" type="ORF">CLG96_05655</name>
</gene>
<dbReference type="InterPro" id="IPR021005">
    <property type="entry name" value="Znf_CGNR"/>
</dbReference>
<feature type="domain" description="Zinc finger CGNR" evidence="1">
    <location>
        <begin position="149"/>
        <end position="192"/>
    </location>
</feature>
<dbReference type="EMBL" id="NWBU01000005">
    <property type="protein sequence ID" value="PTQ12059.1"/>
    <property type="molecule type" value="Genomic_DNA"/>
</dbReference>
<sequence length="196" mass="21635">MLPVKGSVSHEETRDGFRFRGGLAALDLTATLTGRLKETQRDLLARPEDVVRWLRAAEFECGTIAPDDHLLDSARRLREAIYTLTMGRITGQALPARARTVLNSIARLPAAAPEIDSDGRARLRSDAGALLAFVAREAVLLLGGEMADRVRQCEGDGCAILFLDTSRSGDRRWCSMAACGNKRKVAEFRRRKREGR</sequence>
<comment type="caution">
    <text evidence="2">The sequence shown here is derived from an EMBL/GenBank/DDBJ whole genome shotgun (WGS) entry which is preliminary data.</text>
</comment>